<sequence>MPNVNNNVSVRTGEEFSLEFMQDRVAARRVPAVANYFHLEAHYTGRAYEENVGYLEPTSHYKRNIVGLKGMGVLKRLRIFLIPLCEPEILSSFDGNTIQQNSPDYQYVVAVNGILDHTPRKNTSGMGLASEANKLETNLDRIPSLHRRKREGTS</sequence>
<evidence type="ECO:0000313" key="2">
    <source>
        <dbReference type="Proteomes" id="UP000737018"/>
    </source>
</evidence>
<name>A0A8J4RA67_9ROSI</name>
<evidence type="ECO:0000313" key="1">
    <source>
        <dbReference type="EMBL" id="KAF3959822.1"/>
    </source>
</evidence>
<organism evidence="1 2">
    <name type="scientific">Castanea mollissima</name>
    <name type="common">Chinese chestnut</name>
    <dbReference type="NCBI Taxonomy" id="60419"/>
    <lineage>
        <taxon>Eukaryota</taxon>
        <taxon>Viridiplantae</taxon>
        <taxon>Streptophyta</taxon>
        <taxon>Embryophyta</taxon>
        <taxon>Tracheophyta</taxon>
        <taxon>Spermatophyta</taxon>
        <taxon>Magnoliopsida</taxon>
        <taxon>eudicotyledons</taxon>
        <taxon>Gunneridae</taxon>
        <taxon>Pentapetalae</taxon>
        <taxon>rosids</taxon>
        <taxon>fabids</taxon>
        <taxon>Fagales</taxon>
        <taxon>Fagaceae</taxon>
        <taxon>Castanea</taxon>
    </lineage>
</organism>
<dbReference type="AlphaFoldDB" id="A0A8J4RA67"/>
<comment type="caution">
    <text evidence="1">The sequence shown here is derived from an EMBL/GenBank/DDBJ whole genome shotgun (WGS) entry which is preliminary data.</text>
</comment>
<dbReference type="Proteomes" id="UP000737018">
    <property type="component" value="Unassembled WGS sequence"/>
</dbReference>
<proteinExistence type="predicted"/>
<dbReference type="EMBL" id="JRKL02002240">
    <property type="protein sequence ID" value="KAF3959822.1"/>
    <property type="molecule type" value="Genomic_DNA"/>
</dbReference>
<protein>
    <submittedName>
        <fullName evidence="1">Uncharacterized protein</fullName>
    </submittedName>
</protein>
<reference evidence="1" key="1">
    <citation type="submission" date="2020-03" db="EMBL/GenBank/DDBJ databases">
        <title>Castanea mollissima Vanexum genome sequencing.</title>
        <authorList>
            <person name="Staton M."/>
        </authorList>
    </citation>
    <scope>NUCLEOTIDE SEQUENCE</scope>
    <source>
        <tissue evidence="1">Leaf</tissue>
    </source>
</reference>
<gene>
    <name evidence="1" type="ORF">CMV_015407</name>
</gene>
<accession>A0A8J4RA67</accession>
<keyword evidence="2" id="KW-1185">Reference proteome</keyword>